<evidence type="ECO:0000313" key="3">
    <source>
        <dbReference type="Proteomes" id="UP000823775"/>
    </source>
</evidence>
<comment type="caution">
    <text evidence="2">The sequence shown here is derived from an EMBL/GenBank/DDBJ whole genome shotgun (WGS) entry which is preliminary data.</text>
</comment>
<name>A0ABS8VGY5_DATST</name>
<organism evidence="2 3">
    <name type="scientific">Datura stramonium</name>
    <name type="common">Jimsonweed</name>
    <name type="synonym">Common thornapple</name>
    <dbReference type="NCBI Taxonomy" id="4076"/>
    <lineage>
        <taxon>Eukaryota</taxon>
        <taxon>Viridiplantae</taxon>
        <taxon>Streptophyta</taxon>
        <taxon>Embryophyta</taxon>
        <taxon>Tracheophyta</taxon>
        <taxon>Spermatophyta</taxon>
        <taxon>Magnoliopsida</taxon>
        <taxon>eudicotyledons</taxon>
        <taxon>Gunneridae</taxon>
        <taxon>Pentapetalae</taxon>
        <taxon>asterids</taxon>
        <taxon>lamiids</taxon>
        <taxon>Solanales</taxon>
        <taxon>Solanaceae</taxon>
        <taxon>Solanoideae</taxon>
        <taxon>Datureae</taxon>
        <taxon>Datura</taxon>
    </lineage>
</organism>
<dbReference type="Proteomes" id="UP000823775">
    <property type="component" value="Unassembled WGS sequence"/>
</dbReference>
<gene>
    <name evidence="2" type="ORF">HAX54_035676</name>
</gene>
<reference evidence="2 3" key="1">
    <citation type="journal article" date="2021" name="BMC Genomics">
        <title>Datura genome reveals duplications of psychoactive alkaloid biosynthetic genes and high mutation rate following tissue culture.</title>
        <authorList>
            <person name="Rajewski A."/>
            <person name="Carter-House D."/>
            <person name="Stajich J."/>
            <person name="Litt A."/>
        </authorList>
    </citation>
    <scope>NUCLEOTIDE SEQUENCE [LARGE SCALE GENOMIC DNA]</scope>
    <source>
        <strain evidence="2">AR-01</strain>
    </source>
</reference>
<sequence length="92" mass="10691">MDCHPLEADADIGERKKEEKRTLHQLVLSKGKSTRGNMRIEIQMGPIRITIPMLEINLKETNTLRKERMTKEKIRSKICYLMRIPQNTASAL</sequence>
<feature type="non-terminal residue" evidence="2">
    <location>
        <position position="92"/>
    </location>
</feature>
<proteinExistence type="predicted"/>
<keyword evidence="3" id="KW-1185">Reference proteome</keyword>
<evidence type="ECO:0000313" key="2">
    <source>
        <dbReference type="EMBL" id="MCD9646124.1"/>
    </source>
</evidence>
<dbReference type="EMBL" id="JACEIK010004678">
    <property type="protein sequence ID" value="MCD9646124.1"/>
    <property type="molecule type" value="Genomic_DNA"/>
</dbReference>
<protein>
    <submittedName>
        <fullName evidence="2">Uncharacterized protein</fullName>
    </submittedName>
</protein>
<accession>A0ABS8VGY5</accession>
<feature type="region of interest" description="Disordered" evidence="1">
    <location>
        <begin position="1"/>
        <end position="20"/>
    </location>
</feature>
<evidence type="ECO:0000256" key="1">
    <source>
        <dbReference type="SAM" id="MobiDB-lite"/>
    </source>
</evidence>